<feature type="domain" description="Integrase catalytic" evidence="2">
    <location>
        <begin position="1"/>
        <end position="110"/>
    </location>
</feature>
<proteinExistence type="predicted"/>
<dbReference type="InterPro" id="IPR001584">
    <property type="entry name" value="Integrase_cat-core"/>
</dbReference>
<dbReference type="SUPFAM" id="SSF53098">
    <property type="entry name" value="Ribonuclease H-like"/>
    <property type="match status" value="1"/>
</dbReference>
<dbReference type="PROSITE" id="PS50994">
    <property type="entry name" value="INTEGRASE"/>
    <property type="match status" value="1"/>
</dbReference>
<dbReference type="InterPro" id="IPR012337">
    <property type="entry name" value="RNaseH-like_sf"/>
</dbReference>
<evidence type="ECO:0000313" key="3">
    <source>
        <dbReference type="EMBL" id="ETO08150.1"/>
    </source>
</evidence>
<name>X6M539_RETFI</name>
<dbReference type="OrthoDB" id="6343797at2759"/>
<accession>X6M539</accession>
<sequence>MYPLPKTESHYQYILTMIDRFTRYAAAVPLKTNTAKDITLSFANEGVYRHGVPETILSDNGTQFKGKERLVTIAVDRKLDFVNNDLLTSFLPAIVASYNVTPNKMSKVSPHELYGEKFYLVPDMKLQLTKKEHRYEYESLHEYKCTLQRQLQLVREGALSAQRNYNNKRIQFENKNKHKDNFGVCDSVLLFVCDQRVGNKSKLLPKIKSEHGLEKIVHVSKLRTLHVEHENKELETMTAQKLHPLESEVKSNRHLRSVDMLPQLEKIDKSHQSLKSLNSSPPPLEPLNKAEEV</sequence>
<dbReference type="PANTHER" id="PTHR37984">
    <property type="entry name" value="PROTEIN CBG26694"/>
    <property type="match status" value="1"/>
</dbReference>
<comment type="caution">
    <text evidence="3">The sequence shown here is derived from an EMBL/GenBank/DDBJ whole genome shotgun (WGS) entry which is preliminary data.</text>
</comment>
<keyword evidence="4" id="KW-1185">Reference proteome</keyword>
<dbReference type="InterPro" id="IPR036397">
    <property type="entry name" value="RNaseH_sf"/>
</dbReference>
<dbReference type="PANTHER" id="PTHR37984:SF15">
    <property type="entry name" value="INTEGRASE CATALYTIC DOMAIN-CONTAINING PROTEIN"/>
    <property type="match status" value="1"/>
</dbReference>
<dbReference type="InterPro" id="IPR050951">
    <property type="entry name" value="Retrovirus_Pol_polyprotein"/>
</dbReference>
<evidence type="ECO:0000259" key="2">
    <source>
        <dbReference type="PROSITE" id="PS50994"/>
    </source>
</evidence>
<gene>
    <name evidence="3" type="ORF">RFI_29239</name>
</gene>
<dbReference type="GO" id="GO:0015074">
    <property type="term" value="P:DNA integration"/>
    <property type="evidence" value="ECO:0007669"/>
    <property type="project" value="InterPro"/>
</dbReference>
<protein>
    <recommendedName>
        <fullName evidence="2">Integrase catalytic domain-containing protein</fullName>
    </recommendedName>
</protein>
<evidence type="ECO:0000313" key="4">
    <source>
        <dbReference type="Proteomes" id="UP000023152"/>
    </source>
</evidence>
<organism evidence="3 4">
    <name type="scientific">Reticulomyxa filosa</name>
    <dbReference type="NCBI Taxonomy" id="46433"/>
    <lineage>
        <taxon>Eukaryota</taxon>
        <taxon>Sar</taxon>
        <taxon>Rhizaria</taxon>
        <taxon>Retaria</taxon>
        <taxon>Foraminifera</taxon>
        <taxon>Monothalamids</taxon>
        <taxon>Reticulomyxidae</taxon>
        <taxon>Reticulomyxa</taxon>
    </lineage>
</organism>
<reference evidence="3 4" key="1">
    <citation type="journal article" date="2013" name="Curr. Biol.">
        <title>The Genome of the Foraminiferan Reticulomyxa filosa.</title>
        <authorList>
            <person name="Glockner G."/>
            <person name="Hulsmann N."/>
            <person name="Schleicher M."/>
            <person name="Noegel A.A."/>
            <person name="Eichinger L."/>
            <person name="Gallinger C."/>
            <person name="Pawlowski J."/>
            <person name="Sierra R."/>
            <person name="Euteneuer U."/>
            <person name="Pillet L."/>
            <person name="Moustafa A."/>
            <person name="Platzer M."/>
            <person name="Groth M."/>
            <person name="Szafranski K."/>
            <person name="Schliwa M."/>
        </authorList>
    </citation>
    <scope>NUCLEOTIDE SEQUENCE [LARGE SCALE GENOMIC DNA]</scope>
</reference>
<dbReference type="AlphaFoldDB" id="X6M539"/>
<dbReference type="GO" id="GO:0003676">
    <property type="term" value="F:nucleic acid binding"/>
    <property type="evidence" value="ECO:0007669"/>
    <property type="project" value="InterPro"/>
</dbReference>
<dbReference type="Gene3D" id="3.30.420.10">
    <property type="entry name" value="Ribonuclease H-like superfamily/Ribonuclease H"/>
    <property type="match status" value="1"/>
</dbReference>
<feature type="region of interest" description="Disordered" evidence="1">
    <location>
        <begin position="268"/>
        <end position="293"/>
    </location>
</feature>
<dbReference type="EMBL" id="ASPP01025315">
    <property type="protein sequence ID" value="ETO08150.1"/>
    <property type="molecule type" value="Genomic_DNA"/>
</dbReference>
<dbReference type="Proteomes" id="UP000023152">
    <property type="component" value="Unassembled WGS sequence"/>
</dbReference>
<evidence type="ECO:0000256" key="1">
    <source>
        <dbReference type="SAM" id="MobiDB-lite"/>
    </source>
</evidence>
<feature type="non-terminal residue" evidence="3">
    <location>
        <position position="293"/>
    </location>
</feature>